<evidence type="ECO:0000259" key="1">
    <source>
        <dbReference type="PROSITE" id="PS50181"/>
    </source>
</evidence>
<dbReference type="EMBL" id="JAACFV010000094">
    <property type="protein sequence ID" value="KAF7506091.1"/>
    <property type="molecule type" value="Genomic_DNA"/>
</dbReference>
<reference evidence="2" key="1">
    <citation type="submission" date="2020-02" db="EMBL/GenBank/DDBJ databases">
        <authorList>
            <person name="Palmer J.M."/>
        </authorList>
    </citation>
    <scope>NUCLEOTIDE SEQUENCE</scope>
    <source>
        <strain evidence="2">EPUS1.4</strain>
        <tissue evidence="2">Thallus</tissue>
    </source>
</reference>
<dbReference type="AlphaFoldDB" id="A0A8H7AFD5"/>
<dbReference type="InterPro" id="IPR001810">
    <property type="entry name" value="F-box_dom"/>
</dbReference>
<proteinExistence type="predicted"/>
<sequence>MPIIFDTLPNELLLEIVVRISFSKRDFRTLSLVNWRLRDLIKTHRNDIIQRVASIQFPVAARAASLHPLACVPTLEWVEHLSNDTRDVNDFMQKIRGFFDSSMVKKQLLAQSSSTLFISERWLETGLHLFCRLRVEYWRSLLGTGRTNYEGLVELSLSALSPVDSLAMRHVSKVILSIINFTLEGRLMIYNSFVSLSQFSVRGQLMERAMIGAIEQELSSSQSNFDNLKEILAYSCRDAETTLGDEDDRGHYRASLQRLCFLARRSMTRFSGNAQHLPQRLTYKSSQQEQHLTWKISEIYREWNAISAGEREFIMQEFGIKDSDEEHALRRMEEYLLIATVVGYWIAA</sequence>
<evidence type="ECO:0000313" key="2">
    <source>
        <dbReference type="EMBL" id="KAF7506091.1"/>
    </source>
</evidence>
<accession>A0A8H7AFD5</accession>
<evidence type="ECO:0000313" key="3">
    <source>
        <dbReference type="Proteomes" id="UP000606974"/>
    </source>
</evidence>
<dbReference type="PROSITE" id="PS50181">
    <property type="entry name" value="FBOX"/>
    <property type="match status" value="1"/>
</dbReference>
<feature type="domain" description="F-box" evidence="1">
    <location>
        <begin position="2"/>
        <end position="52"/>
    </location>
</feature>
<gene>
    <name evidence="2" type="ORF">GJ744_012242</name>
</gene>
<comment type="caution">
    <text evidence="2">The sequence shown here is derived from an EMBL/GenBank/DDBJ whole genome shotgun (WGS) entry which is preliminary data.</text>
</comment>
<organism evidence="2 3">
    <name type="scientific">Endocarpon pusillum</name>
    <dbReference type="NCBI Taxonomy" id="364733"/>
    <lineage>
        <taxon>Eukaryota</taxon>
        <taxon>Fungi</taxon>
        <taxon>Dikarya</taxon>
        <taxon>Ascomycota</taxon>
        <taxon>Pezizomycotina</taxon>
        <taxon>Eurotiomycetes</taxon>
        <taxon>Chaetothyriomycetidae</taxon>
        <taxon>Verrucariales</taxon>
        <taxon>Verrucariaceae</taxon>
        <taxon>Endocarpon</taxon>
    </lineage>
</organism>
<dbReference type="Proteomes" id="UP000606974">
    <property type="component" value="Unassembled WGS sequence"/>
</dbReference>
<dbReference type="OrthoDB" id="5372859at2759"/>
<protein>
    <recommendedName>
        <fullName evidence="1">F-box domain-containing protein</fullName>
    </recommendedName>
</protein>
<keyword evidence="3" id="KW-1185">Reference proteome</keyword>
<name>A0A8H7AFD5_9EURO</name>